<dbReference type="PANTHER" id="PTHR24166:SF48">
    <property type="entry name" value="PROTEIN VAPYRIN"/>
    <property type="match status" value="1"/>
</dbReference>
<feature type="repeat" description="ANK" evidence="3">
    <location>
        <begin position="174"/>
        <end position="206"/>
    </location>
</feature>
<proteinExistence type="predicted"/>
<evidence type="ECO:0000256" key="3">
    <source>
        <dbReference type="PROSITE-ProRule" id="PRU00023"/>
    </source>
</evidence>
<sequence>MSTINRDPERFVWRNGTMVMNPAHFGIEPEQNLIKQAQARELMEEIYSVPIESQTVVADLLAKENEHVAPYMFYEAVKTGHAEITKALKESGKVAFGAASPNQYDEVVRKYEQGRSDDVVGLSEEERTEGLRNWLKEIPGRGQDLMFHAAAKGAKDIIIRLLEIGIVPGSEADKSLMPLHAACYNGHLDCAKVLIQSGMNINCRDEFGGTPLMRAAVGGRTEIVRWLLESGARPHFRESREGKYNALEYGAGKDVEIVRLLLDACGWSSFALMGAASFGQVQSFELIAQAASFPDPSASTVDKKFWNSLSAEQRDAIVGSIDKGGAGGSCEILRYLLSFVPTELVTTMPVKGAIETSIQRAARGDHADVVKLLLDACIASHEDTQAQQRQVDELLIDAAAANAIETAKVLLDKYKANVNYRCQTTQTTTLYNATRNNHARMIELLANQYQADIQKASGKFANGPTALWLAVDNQLELAARALLACGGPVESISPSVVDGQTTKVFVSKESTRRAPVRIETAMNPAWDIEGSDEKFLCLEYPEGWPGGVSQRKPDAELKDDRDVKAAEVDGFVVV</sequence>
<evidence type="ECO:0008006" key="8">
    <source>
        <dbReference type="Google" id="ProtNLM"/>
    </source>
</evidence>
<feature type="repeat" description="ANK" evidence="3">
    <location>
        <begin position="207"/>
        <end position="239"/>
    </location>
</feature>
<keyword evidence="2 3" id="KW-0040">ANK repeat</keyword>
<evidence type="ECO:0000256" key="1">
    <source>
        <dbReference type="ARBA" id="ARBA00022737"/>
    </source>
</evidence>
<evidence type="ECO:0000313" key="5">
    <source>
        <dbReference type="EMBL" id="WPB04229.1"/>
    </source>
</evidence>
<name>A0A2G5IEP6_CERBT</name>
<keyword evidence="1" id="KW-0677">Repeat</keyword>
<evidence type="ECO:0000313" key="4">
    <source>
        <dbReference type="EMBL" id="PIB03245.1"/>
    </source>
</evidence>
<dbReference type="Gene3D" id="1.25.40.20">
    <property type="entry name" value="Ankyrin repeat-containing domain"/>
    <property type="match status" value="2"/>
</dbReference>
<dbReference type="PROSITE" id="PS50088">
    <property type="entry name" value="ANK_REPEAT"/>
    <property type="match status" value="2"/>
</dbReference>
<evidence type="ECO:0000313" key="6">
    <source>
        <dbReference type="Proteomes" id="UP000230605"/>
    </source>
</evidence>
<evidence type="ECO:0000313" key="7">
    <source>
        <dbReference type="Proteomes" id="UP001302367"/>
    </source>
</evidence>
<accession>A0A2G5IEP6</accession>
<dbReference type="Proteomes" id="UP001302367">
    <property type="component" value="Chromosome 5"/>
</dbReference>
<evidence type="ECO:0000256" key="2">
    <source>
        <dbReference type="ARBA" id="ARBA00023043"/>
    </source>
</evidence>
<reference evidence="5 7" key="2">
    <citation type="submission" date="2023-09" db="EMBL/GenBank/DDBJ databases">
        <title>Complete-Gapless Cercospora beticola genome.</title>
        <authorList>
            <person name="Wyatt N.A."/>
            <person name="Spanner R.E."/>
            <person name="Bolton M.D."/>
        </authorList>
    </citation>
    <scope>NUCLEOTIDE SEQUENCE [LARGE SCALE GENOMIC DNA]</scope>
    <source>
        <strain evidence="5">Cb09-40</strain>
    </source>
</reference>
<dbReference type="InterPro" id="IPR050889">
    <property type="entry name" value="Dendritic_Spine_Reg/Scaffold"/>
</dbReference>
<organism evidence="4 6">
    <name type="scientific">Cercospora beticola</name>
    <name type="common">Sugarbeet leaf spot fungus</name>
    <dbReference type="NCBI Taxonomy" id="122368"/>
    <lineage>
        <taxon>Eukaryota</taxon>
        <taxon>Fungi</taxon>
        <taxon>Dikarya</taxon>
        <taxon>Ascomycota</taxon>
        <taxon>Pezizomycotina</taxon>
        <taxon>Dothideomycetes</taxon>
        <taxon>Dothideomycetidae</taxon>
        <taxon>Mycosphaerellales</taxon>
        <taxon>Mycosphaerellaceae</taxon>
        <taxon>Cercospora</taxon>
    </lineage>
</organism>
<dbReference type="EMBL" id="CP134188">
    <property type="protein sequence ID" value="WPB04229.1"/>
    <property type="molecule type" value="Genomic_DNA"/>
</dbReference>
<dbReference type="InterPro" id="IPR002110">
    <property type="entry name" value="Ankyrin_rpt"/>
</dbReference>
<dbReference type="PANTHER" id="PTHR24166">
    <property type="entry name" value="ROLLING PEBBLES, ISOFORM B"/>
    <property type="match status" value="1"/>
</dbReference>
<protein>
    <recommendedName>
        <fullName evidence="8">Ankyrin repeat protein</fullName>
    </recommendedName>
</protein>
<gene>
    <name evidence="4" type="ORF">CB0940_11868</name>
    <name evidence="5" type="ORF">RHO25_008874</name>
</gene>
<keyword evidence="7" id="KW-1185">Reference proteome</keyword>
<dbReference type="EMBL" id="LKMD01000099">
    <property type="protein sequence ID" value="PIB03245.1"/>
    <property type="molecule type" value="Genomic_DNA"/>
</dbReference>
<dbReference type="Proteomes" id="UP000230605">
    <property type="component" value="Chromosome 10"/>
</dbReference>
<dbReference type="AlphaFoldDB" id="A0A2G5IEP6"/>
<dbReference type="OrthoDB" id="3632592at2759"/>
<dbReference type="SMART" id="SM00248">
    <property type="entry name" value="ANK"/>
    <property type="match status" value="7"/>
</dbReference>
<dbReference type="SUPFAM" id="SSF48403">
    <property type="entry name" value="Ankyrin repeat"/>
    <property type="match status" value="2"/>
</dbReference>
<dbReference type="PROSITE" id="PS50297">
    <property type="entry name" value="ANK_REP_REGION"/>
    <property type="match status" value="2"/>
</dbReference>
<reference evidence="4 6" key="1">
    <citation type="submission" date="2015-10" db="EMBL/GenBank/DDBJ databases">
        <title>The cercosporin biosynthetic gene cluster was horizontally transferred to several fungal lineages and shown to be expanded in Cercospora beticola based on microsynteny with recipient genomes.</title>
        <authorList>
            <person name="De Jonge R."/>
            <person name="Ebert M.K."/>
            <person name="Suttle J.C."/>
            <person name="Jurick Ii W.M."/>
            <person name="Secor G.A."/>
            <person name="Thomma B.P."/>
            <person name="Van De Peer Y."/>
            <person name="Bolton M.D."/>
        </authorList>
    </citation>
    <scope>NUCLEOTIDE SEQUENCE [LARGE SCALE GENOMIC DNA]</scope>
    <source>
        <strain evidence="4 6">09-40</strain>
    </source>
</reference>
<dbReference type="Pfam" id="PF12796">
    <property type="entry name" value="Ank_2"/>
    <property type="match status" value="2"/>
</dbReference>
<dbReference type="InterPro" id="IPR036770">
    <property type="entry name" value="Ankyrin_rpt-contain_sf"/>
</dbReference>